<dbReference type="Proteomes" id="UP001595803">
    <property type="component" value="Unassembled WGS sequence"/>
</dbReference>
<organism evidence="1 2">
    <name type="scientific">Deinococcus rufus</name>
    <dbReference type="NCBI Taxonomy" id="2136097"/>
    <lineage>
        <taxon>Bacteria</taxon>
        <taxon>Thermotogati</taxon>
        <taxon>Deinococcota</taxon>
        <taxon>Deinococci</taxon>
        <taxon>Deinococcales</taxon>
        <taxon>Deinococcaceae</taxon>
        <taxon>Deinococcus</taxon>
    </lineage>
</organism>
<name>A0ABV7ZB44_9DEIO</name>
<keyword evidence="2" id="KW-1185">Reference proteome</keyword>
<evidence type="ECO:0000313" key="2">
    <source>
        <dbReference type="Proteomes" id="UP001595803"/>
    </source>
</evidence>
<reference evidence="2" key="1">
    <citation type="journal article" date="2019" name="Int. J. Syst. Evol. Microbiol.">
        <title>The Global Catalogue of Microorganisms (GCM) 10K type strain sequencing project: providing services to taxonomists for standard genome sequencing and annotation.</title>
        <authorList>
            <consortium name="The Broad Institute Genomics Platform"/>
            <consortium name="The Broad Institute Genome Sequencing Center for Infectious Disease"/>
            <person name="Wu L."/>
            <person name="Ma J."/>
        </authorList>
    </citation>
    <scope>NUCLEOTIDE SEQUENCE [LARGE SCALE GENOMIC DNA]</scope>
    <source>
        <strain evidence="2">CCTCC AB 2017081</strain>
    </source>
</reference>
<protein>
    <submittedName>
        <fullName evidence="1">Uncharacterized protein</fullName>
    </submittedName>
</protein>
<accession>A0ABV7ZB44</accession>
<comment type="caution">
    <text evidence="1">The sequence shown here is derived from an EMBL/GenBank/DDBJ whole genome shotgun (WGS) entry which is preliminary data.</text>
</comment>
<gene>
    <name evidence="1" type="ORF">ACFOSB_15410</name>
</gene>
<dbReference type="EMBL" id="JBHRZG010000022">
    <property type="protein sequence ID" value="MFC3834239.1"/>
    <property type="molecule type" value="Genomic_DNA"/>
</dbReference>
<evidence type="ECO:0000313" key="1">
    <source>
        <dbReference type="EMBL" id="MFC3834239.1"/>
    </source>
</evidence>
<sequence>MADAPVPPIPHVTGDRVRIQRSSGFSPQEAWGRWSVGQRTEVVVDVRADRHLQLAYQGNLFQAGQRLTVSVDGRVLQTFAYANAGGAAPFGARSRLHLSPGQHVVAFTVNRSSRSPGPVTFAPDDPRDLGAAFTTLRFSADTPRTPANPADLLGDPQTTGLLFTGPGQIFRAVSGEGLRVPVPSGEGLYLEYSVVPARAGHPFHILVDGQPLTRVTVPAGRTLLKGRVPLPSLPDDRPHAVTIVAAAGPPNHAADYLLAQSAVRPEQVSFYVDEIRVSRPPGATRSVGQALALLVAVGTVLLFRRLLG</sequence>
<dbReference type="RefSeq" id="WP_380102716.1">
    <property type="nucleotide sequence ID" value="NZ_JBHRZG010000022.1"/>
</dbReference>
<proteinExistence type="predicted"/>